<protein>
    <submittedName>
        <fullName evidence="5">Riboflavin biosynthesis pyrimidine reductase</fullName>
    </submittedName>
</protein>
<gene>
    <name evidence="5" type="ORF">HNR15_001917</name>
</gene>
<dbReference type="GO" id="GO:0008703">
    <property type="term" value="F:5-amino-6-(5-phosphoribosylamino)uracil reductase activity"/>
    <property type="evidence" value="ECO:0007669"/>
    <property type="project" value="InterPro"/>
</dbReference>
<reference evidence="5 6" key="1">
    <citation type="submission" date="2020-07" db="EMBL/GenBank/DDBJ databases">
        <title>Sequencing the genomes of 1000 actinobacteria strains.</title>
        <authorList>
            <person name="Klenk H.-P."/>
        </authorList>
    </citation>
    <scope>NUCLEOTIDE SEQUENCE [LARGE SCALE GENOMIC DNA]</scope>
    <source>
        <strain evidence="5 6">DSM 29531</strain>
    </source>
</reference>
<evidence type="ECO:0000256" key="1">
    <source>
        <dbReference type="ARBA" id="ARBA00005104"/>
    </source>
</evidence>
<dbReference type="GO" id="GO:0009231">
    <property type="term" value="P:riboflavin biosynthetic process"/>
    <property type="evidence" value="ECO:0007669"/>
    <property type="project" value="InterPro"/>
</dbReference>
<evidence type="ECO:0000256" key="2">
    <source>
        <dbReference type="ARBA" id="ARBA00022857"/>
    </source>
</evidence>
<dbReference type="RefSeq" id="WP_179481247.1">
    <property type="nucleotide sequence ID" value="NZ_JACCFW010000001.1"/>
</dbReference>
<accession>A0A853DIV2</accession>
<comment type="pathway">
    <text evidence="1">Cofactor biosynthesis; riboflavin biosynthesis.</text>
</comment>
<feature type="domain" description="Bacterial bifunctional deaminase-reductase C-terminal" evidence="4">
    <location>
        <begin position="47"/>
        <end position="216"/>
    </location>
</feature>
<dbReference type="PANTHER" id="PTHR38011:SF7">
    <property type="entry name" value="2,5-DIAMINO-6-RIBOSYLAMINO-4(3H)-PYRIMIDINONE 5'-PHOSPHATE REDUCTASE"/>
    <property type="match status" value="1"/>
</dbReference>
<dbReference type="InterPro" id="IPR024072">
    <property type="entry name" value="DHFR-like_dom_sf"/>
</dbReference>
<comment type="caution">
    <text evidence="5">The sequence shown here is derived from an EMBL/GenBank/DDBJ whole genome shotgun (WGS) entry which is preliminary data.</text>
</comment>
<name>A0A853DIV2_9MICO</name>
<dbReference type="Proteomes" id="UP000571817">
    <property type="component" value="Unassembled WGS sequence"/>
</dbReference>
<dbReference type="SUPFAM" id="SSF53597">
    <property type="entry name" value="Dihydrofolate reductase-like"/>
    <property type="match status" value="1"/>
</dbReference>
<dbReference type="Gene3D" id="3.40.430.10">
    <property type="entry name" value="Dihydrofolate Reductase, subunit A"/>
    <property type="match status" value="2"/>
</dbReference>
<dbReference type="Pfam" id="PF01872">
    <property type="entry name" value="RibD_C"/>
    <property type="match status" value="1"/>
</dbReference>
<evidence type="ECO:0000256" key="3">
    <source>
        <dbReference type="ARBA" id="ARBA00023002"/>
    </source>
</evidence>
<dbReference type="InterPro" id="IPR050765">
    <property type="entry name" value="Riboflavin_Biosynth_HTPR"/>
</dbReference>
<organism evidence="5 6">
    <name type="scientific">Allobranchiibius huperziae</name>
    <dbReference type="NCBI Taxonomy" id="1874116"/>
    <lineage>
        <taxon>Bacteria</taxon>
        <taxon>Bacillati</taxon>
        <taxon>Actinomycetota</taxon>
        <taxon>Actinomycetes</taxon>
        <taxon>Micrococcales</taxon>
        <taxon>Dermacoccaceae</taxon>
        <taxon>Allobranchiibius</taxon>
    </lineage>
</organism>
<keyword evidence="2" id="KW-0521">NADP</keyword>
<evidence type="ECO:0000313" key="5">
    <source>
        <dbReference type="EMBL" id="NYJ74954.1"/>
    </source>
</evidence>
<dbReference type="InterPro" id="IPR002734">
    <property type="entry name" value="RibDG_C"/>
</dbReference>
<dbReference type="PANTHER" id="PTHR38011">
    <property type="entry name" value="DIHYDROFOLATE REDUCTASE FAMILY PROTEIN (AFU_ORTHOLOGUE AFUA_8G06820)"/>
    <property type="match status" value="1"/>
</dbReference>
<proteinExistence type="predicted"/>
<keyword evidence="6" id="KW-1185">Reference proteome</keyword>
<sequence>MRVSLIAPGCLDGTVRQLIPSPSAELSDAELVRLYSTEPAQDEPRTHVRLNMVSTVDGAAAGPDGLSGSIGSPADRRVFDVLRAWADVVLIGRGTYAAEQYSALTTPEHLASFRTGPAPHPDLAVLTSTQLLAQPTTPERGAVYSVAGALEEVLARFRRGRMTRVLCEGGPHLASSMLEHGLVDEICTTTTPMTLSGTAIRTLSGPTHRSDLQLLSLVEQDSTLIARWGVGSAG</sequence>
<dbReference type="AlphaFoldDB" id="A0A853DIV2"/>
<evidence type="ECO:0000259" key="4">
    <source>
        <dbReference type="Pfam" id="PF01872"/>
    </source>
</evidence>
<keyword evidence="3" id="KW-0560">Oxidoreductase</keyword>
<evidence type="ECO:0000313" key="6">
    <source>
        <dbReference type="Proteomes" id="UP000571817"/>
    </source>
</evidence>
<dbReference type="EMBL" id="JACCFW010000001">
    <property type="protein sequence ID" value="NYJ74954.1"/>
    <property type="molecule type" value="Genomic_DNA"/>
</dbReference>